<dbReference type="Proteomes" id="UP001058974">
    <property type="component" value="Chromosome 4"/>
</dbReference>
<feature type="region of interest" description="Disordered" evidence="1">
    <location>
        <begin position="59"/>
        <end position="101"/>
    </location>
</feature>
<dbReference type="EMBL" id="JAMSHJ010000004">
    <property type="protein sequence ID" value="KAI5419601.1"/>
    <property type="molecule type" value="Genomic_DNA"/>
</dbReference>
<evidence type="ECO:0000313" key="3">
    <source>
        <dbReference type="EMBL" id="KAI5419601.1"/>
    </source>
</evidence>
<feature type="compositionally biased region" description="Basic and acidic residues" evidence="1">
    <location>
        <begin position="61"/>
        <end position="71"/>
    </location>
</feature>
<protein>
    <recommendedName>
        <fullName evidence="5">Nodule-specific Glycine Rich Peptide</fullName>
    </recommendedName>
</protein>
<name>A0A9D5AUD1_PEA</name>
<dbReference type="AlphaFoldDB" id="A0A9D5AUD1"/>
<organism evidence="3 4">
    <name type="scientific">Pisum sativum</name>
    <name type="common">Garden pea</name>
    <name type="synonym">Lathyrus oleraceus</name>
    <dbReference type="NCBI Taxonomy" id="3888"/>
    <lineage>
        <taxon>Eukaryota</taxon>
        <taxon>Viridiplantae</taxon>
        <taxon>Streptophyta</taxon>
        <taxon>Embryophyta</taxon>
        <taxon>Tracheophyta</taxon>
        <taxon>Spermatophyta</taxon>
        <taxon>Magnoliopsida</taxon>
        <taxon>eudicotyledons</taxon>
        <taxon>Gunneridae</taxon>
        <taxon>Pentapetalae</taxon>
        <taxon>rosids</taxon>
        <taxon>fabids</taxon>
        <taxon>Fabales</taxon>
        <taxon>Fabaceae</taxon>
        <taxon>Papilionoideae</taxon>
        <taxon>50 kb inversion clade</taxon>
        <taxon>NPAAA clade</taxon>
        <taxon>Hologalegina</taxon>
        <taxon>IRL clade</taxon>
        <taxon>Fabeae</taxon>
        <taxon>Lathyrus</taxon>
    </lineage>
</organism>
<keyword evidence="2" id="KW-0812">Transmembrane</keyword>
<keyword evidence="2" id="KW-1133">Transmembrane helix</keyword>
<keyword evidence="2" id="KW-0472">Membrane</keyword>
<accession>A0A9D5AUD1</accession>
<evidence type="ECO:0000313" key="4">
    <source>
        <dbReference type="Proteomes" id="UP001058974"/>
    </source>
</evidence>
<sequence>MMQTKSFIFVLFSWALVNIFVMTIESSKDEKQFGATHEFQNKIGVDYKKPWLTWNNYKRSGMGEKGGKKVELGSGKTGSVGNGGEGGARGEDEQNGGEIKK</sequence>
<evidence type="ECO:0000256" key="1">
    <source>
        <dbReference type="SAM" id="MobiDB-lite"/>
    </source>
</evidence>
<keyword evidence="4" id="KW-1185">Reference proteome</keyword>
<feature type="transmembrane region" description="Helical" evidence="2">
    <location>
        <begin position="6"/>
        <end position="24"/>
    </location>
</feature>
<gene>
    <name evidence="3" type="ORF">KIW84_043676</name>
</gene>
<comment type="caution">
    <text evidence="3">The sequence shown here is derived from an EMBL/GenBank/DDBJ whole genome shotgun (WGS) entry which is preliminary data.</text>
</comment>
<feature type="compositionally biased region" description="Basic and acidic residues" evidence="1">
    <location>
        <begin position="88"/>
        <end position="101"/>
    </location>
</feature>
<feature type="compositionally biased region" description="Gly residues" evidence="1">
    <location>
        <begin position="75"/>
        <end position="87"/>
    </location>
</feature>
<proteinExistence type="predicted"/>
<evidence type="ECO:0000256" key="2">
    <source>
        <dbReference type="SAM" id="Phobius"/>
    </source>
</evidence>
<dbReference type="Gramene" id="Psat04G0367600-T1">
    <property type="protein sequence ID" value="KAI5419601.1"/>
    <property type="gene ID" value="KIW84_043676"/>
</dbReference>
<dbReference type="Gramene" id="Psat4g127480.1">
    <property type="protein sequence ID" value="Psat4g127480.1.cds"/>
    <property type="gene ID" value="Psat4g127480"/>
</dbReference>
<evidence type="ECO:0008006" key="5">
    <source>
        <dbReference type="Google" id="ProtNLM"/>
    </source>
</evidence>
<reference evidence="3 4" key="1">
    <citation type="journal article" date="2022" name="Nat. Genet.">
        <title>Improved pea reference genome and pan-genome highlight genomic features and evolutionary characteristics.</title>
        <authorList>
            <person name="Yang T."/>
            <person name="Liu R."/>
            <person name="Luo Y."/>
            <person name="Hu S."/>
            <person name="Wang D."/>
            <person name="Wang C."/>
            <person name="Pandey M.K."/>
            <person name="Ge S."/>
            <person name="Xu Q."/>
            <person name="Li N."/>
            <person name="Li G."/>
            <person name="Huang Y."/>
            <person name="Saxena R.K."/>
            <person name="Ji Y."/>
            <person name="Li M."/>
            <person name="Yan X."/>
            <person name="He Y."/>
            <person name="Liu Y."/>
            <person name="Wang X."/>
            <person name="Xiang C."/>
            <person name="Varshney R.K."/>
            <person name="Ding H."/>
            <person name="Gao S."/>
            <person name="Zong X."/>
        </authorList>
    </citation>
    <scope>NUCLEOTIDE SEQUENCE [LARGE SCALE GENOMIC DNA]</scope>
    <source>
        <strain evidence="3 4">cv. Zhongwan 6</strain>
    </source>
</reference>